<gene>
    <name evidence="3" type="ORF">E2C01_092480</name>
</gene>
<evidence type="ECO:0000313" key="3">
    <source>
        <dbReference type="EMBL" id="MPC97181.1"/>
    </source>
</evidence>
<accession>A0A5B7JGJ9</accession>
<organism evidence="3 4">
    <name type="scientific">Portunus trituberculatus</name>
    <name type="common">Swimming crab</name>
    <name type="synonym">Neptunus trituberculatus</name>
    <dbReference type="NCBI Taxonomy" id="210409"/>
    <lineage>
        <taxon>Eukaryota</taxon>
        <taxon>Metazoa</taxon>
        <taxon>Ecdysozoa</taxon>
        <taxon>Arthropoda</taxon>
        <taxon>Crustacea</taxon>
        <taxon>Multicrustacea</taxon>
        <taxon>Malacostraca</taxon>
        <taxon>Eumalacostraca</taxon>
        <taxon>Eucarida</taxon>
        <taxon>Decapoda</taxon>
        <taxon>Pleocyemata</taxon>
        <taxon>Brachyura</taxon>
        <taxon>Eubrachyura</taxon>
        <taxon>Portunoidea</taxon>
        <taxon>Portunidae</taxon>
        <taxon>Portuninae</taxon>
        <taxon>Portunus</taxon>
    </lineage>
</organism>
<evidence type="ECO:0000313" key="4">
    <source>
        <dbReference type="Proteomes" id="UP000324222"/>
    </source>
</evidence>
<feature type="transmembrane region" description="Helical" evidence="2">
    <location>
        <begin position="210"/>
        <end position="233"/>
    </location>
</feature>
<reference evidence="3 4" key="1">
    <citation type="submission" date="2019-05" db="EMBL/GenBank/DDBJ databases">
        <title>Another draft genome of Portunus trituberculatus and its Hox gene families provides insights of decapod evolution.</title>
        <authorList>
            <person name="Jeong J.-H."/>
            <person name="Song I."/>
            <person name="Kim S."/>
            <person name="Choi T."/>
            <person name="Kim D."/>
            <person name="Ryu S."/>
            <person name="Kim W."/>
        </authorList>
    </citation>
    <scope>NUCLEOTIDE SEQUENCE [LARGE SCALE GENOMIC DNA]</scope>
    <source>
        <tissue evidence="3">Muscle</tissue>
    </source>
</reference>
<comment type="caution">
    <text evidence="3">The sequence shown here is derived from an EMBL/GenBank/DDBJ whole genome shotgun (WGS) entry which is preliminary data.</text>
</comment>
<keyword evidence="2" id="KW-0472">Membrane</keyword>
<dbReference type="EMBL" id="VSRR010108909">
    <property type="protein sequence ID" value="MPC97181.1"/>
    <property type="molecule type" value="Genomic_DNA"/>
</dbReference>
<feature type="region of interest" description="Disordered" evidence="1">
    <location>
        <begin position="118"/>
        <end position="142"/>
    </location>
</feature>
<keyword evidence="2" id="KW-1133">Transmembrane helix</keyword>
<feature type="compositionally biased region" description="Basic residues" evidence="1">
    <location>
        <begin position="126"/>
        <end position="140"/>
    </location>
</feature>
<sequence length="249" mass="26693">MEKKPASGAPASRAAPGARLHNACRLGQNSIGGWPGAGDARPHTKGVPVTSANATTPSSITSLQELSRARIYRPVLCSLLVAQRQHFSHASVNGAAISQQRAGRGGDQVSASCSLIRRQPQVSGHARSRRRHQHQQHNRRIFPNQHLQELNNVKNCGQKVERCRPSAQPRLIGNPQAKYDTPSGPMPGGGGDGGRLLGKQRQRIKAKRRLTGTSGVVTAVCVCVCVCVCVNARNVHVVLEVRAQPCLKC</sequence>
<name>A0A5B7JGJ9_PORTR</name>
<evidence type="ECO:0000256" key="1">
    <source>
        <dbReference type="SAM" id="MobiDB-lite"/>
    </source>
</evidence>
<dbReference type="AlphaFoldDB" id="A0A5B7JGJ9"/>
<feature type="compositionally biased region" description="Gly residues" evidence="1">
    <location>
        <begin position="186"/>
        <end position="196"/>
    </location>
</feature>
<proteinExistence type="predicted"/>
<evidence type="ECO:0000256" key="2">
    <source>
        <dbReference type="SAM" id="Phobius"/>
    </source>
</evidence>
<keyword evidence="4" id="KW-1185">Reference proteome</keyword>
<feature type="region of interest" description="Disordered" evidence="1">
    <location>
        <begin position="171"/>
        <end position="202"/>
    </location>
</feature>
<protein>
    <submittedName>
        <fullName evidence="3">Uncharacterized protein</fullName>
    </submittedName>
</protein>
<dbReference type="Proteomes" id="UP000324222">
    <property type="component" value="Unassembled WGS sequence"/>
</dbReference>
<keyword evidence="2" id="KW-0812">Transmembrane</keyword>